<evidence type="ECO:0000256" key="2">
    <source>
        <dbReference type="SAM" id="Phobius"/>
    </source>
</evidence>
<feature type="transmembrane region" description="Helical" evidence="2">
    <location>
        <begin position="257"/>
        <end position="277"/>
    </location>
</feature>
<feature type="compositionally biased region" description="Basic and acidic residues" evidence="1">
    <location>
        <begin position="302"/>
        <end position="315"/>
    </location>
</feature>
<feature type="transmembrane region" description="Helical" evidence="2">
    <location>
        <begin position="161"/>
        <end position="184"/>
    </location>
</feature>
<feature type="transmembrane region" description="Helical" evidence="2">
    <location>
        <begin position="190"/>
        <end position="211"/>
    </location>
</feature>
<dbReference type="Proteomes" id="UP000266506">
    <property type="component" value="Unassembled WGS sequence"/>
</dbReference>
<feature type="transmembrane region" description="Helical" evidence="2">
    <location>
        <begin position="122"/>
        <end position="149"/>
    </location>
</feature>
<keyword evidence="4" id="KW-1185">Reference proteome</keyword>
<sequence length="315" mass="35398">MIKHTLKCYLLSLKWAWIPLLIMACCLVPAIIYFIIVSQGAMEEMNSSLSEEIGQLSYTIEDMINHIFDSAKSLPWSTPFQAIKRILFEGWLSEVIEEFIAETEGSVYAQAMSGNIKDTANAIVGGMSVFPIAIVVGLLASYLFTASFLRKKNCPRSIWRTILNVLIDLFFTTVLLAGVVSLLGLWAASVFISSIVIAILYGFISITEAYISHRDKDMKFKDIVNPKTIASLLISYFILLIFAIAIIALFFLIPYKIISVCLSLPVIVLTFINYNLAAESYVASKRKEPYKKMPRKKKEKKKISSVEEDEKKESA</sequence>
<comment type="caution">
    <text evidence="3">The sequence shown here is derived from an EMBL/GenBank/DDBJ whole genome shotgun (WGS) entry which is preliminary data.</text>
</comment>
<evidence type="ECO:0000256" key="1">
    <source>
        <dbReference type="SAM" id="MobiDB-lite"/>
    </source>
</evidence>
<evidence type="ECO:0000313" key="4">
    <source>
        <dbReference type="Proteomes" id="UP000266506"/>
    </source>
</evidence>
<dbReference type="InParanoid" id="A0A397RND4"/>
<feature type="compositionally biased region" description="Basic residues" evidence="1">
    <location>
        <begin position="292"/>
        <end position="301"/>
    </location>
</feature>
<dbReference type="PROSITE" id="PS51257">
    <property type="entry name" value="PROKAR_LIPOPROTEIN"/>
    <property type="match status" value="1"/>
</dbReference>
<keyword evidence="2" id="KW-0472">Membrane</keyword>
<organism evidence="3 4">
    <name type="scientific">Anaeroplasma bactoclasticum</name>
    <dbReference type="NCBI Taxonomy" id="2088"/>
    <lineage>
        <taxon>Bacteria</taxon>
        <taxon>Bacillati</taxon>
        <taxon>Mycoplasmatota</taxon>
        <taxon>Mollicutes</taxon>
        <taxon>Anaeroplasmatales</taxon>
        <taxon>Anaeroplasmataceae</taxon>
        <taxon>Anaeroplasma</taxon>
    </lineage>
</organism>
<evidence type="ECO:0000313" key="3">
    <source>
        <dbReference type="EMBL" id="RIA75850.1"/>
    </source>
</evidence>
<dbReference type="RefSeq" id="WP_119016170.1">
    <property type="nucleotide sequence ID" value="NZ_QXEV01000009.1"/>
</dbReference>
<gene>
    <name evidence="3" type="ORF">EI71_01022</name>
</gene>
<feature type="region of interest" description="Disordered" evidence="1">
    <location>
        <begin position="288"/>
        <end position="315"/>
    </location>
</feature>
<dbReference type="AlphaFoldDB" id="A0A397RND4"/>
<dbReference type="EMBL" id="QXEV01000009">
    <property type="protein sequence ID" value="RIA75850.1"/>
    <property type="molecule type" value="Genomic_DNA"/>
</dbReference>
<feature type="transmembrane region" description="Helical" evidence="2">
    <location>
        <begin position="12"/>
        <end position="36"/>
    </location>
</feature>
<name>A0A397RND4_9MOLU</name>
<feature type="transmembrane region" description="Helical" evidence="2">
    <location>
        <begin position="232"/>
        <end position="251"/>
    </location>
</feature>
<reference evidence="3 4" key="1">
    <citation type="submission" date="2018-08" db="EMBL/GenBank/DDBJ databases">
        <title>Genomic Encyclopedia of Archaeal and Bacterial Type Strains, Phase II (KMG-II): from individual species to whole genera.</title>
        <authorList>
            <person name="Goeker M."/>
        </authorList>
    </citation>
    <scope>NUCLEOTIDE SEQUENCE [LARGE SCALE GENOMIC DNA]</scope>
    <source>
        <strain evidence="3 4">ATCC 27112</strain>
    </source>
</reference>
<proteinExistence type="predicted"/>
<protein>
    <submittedName>
        <fullName evidence="3">Uncharacterized protein</fullName>
    </submittedName>
</protein>
<keyword evidence="2" id="KW-1133">Transmembrane helix</keyword>
<accession>A0A397RND4</accession>
<keyword evidence="2" id="KW-0812">Transmembrane</keyword>